<proteinExistence type="predicted"/>
<accession>X0T255</accession>
<comment type="caution">
    <text evidence="1">The sequence shown here is derived from an EMBL/GenBank/DDBJ whole genome shotgun (WGS) entry which is preliminary data.</text>
</comment>
<evidence type="ECO:0000313" key="1">
    <source>
        <dbReference type="EMBL" id="GAF87334.1"/>
    </source>
</evidence>
<evidence type="ECO:0008006" key="2">
    <source>
        <dbReference type="Google" id="ProtNLM"/>
    </source>
</evidence>
<protein>
    <recommendedName>
        <fullName evidence="2">DNA methyltransferase</fullName>
    </recommendedName>
</protein>
<organism evidence="1">
    <name type="scientific">marine sediment metagenome</name>
    <dbReference type="NCBI Taxonomy" id="412755"/>
    <lineage>
        <taxon>unclassified sequences</taxon>
        <taxon>metagenomes</taxon>
        <taxon>ecological metagenomes</taxon>
    </lineage>
</organism>
<reference evidence="1" key="1">
    <citation type="journal article" date="2014" name="Front. Microbiol.">
        <title>High frequency of phylogenetically diverse reductive dehalogenase-homologous genes in deep subseafloor sedimentary metagenomes.</title>
        <authorList>
            <person name="Kawai M."/>
            <person name="Futagami T."/>
            <person name="Toyoda A."/>
            <person name="Takaki Y."/>
            <person name="Nishi S."/>
            <person name="Hori S."/>
            <person name="Arai W."/>
            <person name="Tsubouchi T."/>
            <person name="Morono Y."/>
            <person name="Uchiyama I."/>
            <person name="Ito T."/>
            <person name="Fujiyama A."/>
            <person name="Inagaki F."/>
            <person name="Takami H."/>
        </authorList>
    </citation>
    <scope>NUCLEOTIDE SEQUENCE</scope>
    <source>
        <strain evidence="1">Expedition CK06-06</strain>
    </source>
</reference>
<feature type="non-terminal residue" evidence="1">
    <location>
        <position position="126"/>
    </location>
</feature>
<dbReference type="EMBL" id="BARS01015127">
    <property type="protein sequence ID" value="GAF87334.1"/>
    <property type="molecule type" value="Genomic_DNA"/>
</dbReference>
<dbReference type="AlphaFoldDB" id="X0T255"/>
<sequence length="126" mass="14180">MASNISDYLRKIEKALKRGDATEHTYRSALESLIESLESGITATNEPKRQDCGAPDLIVSRGQIPLGYIETKEVGKSLNKVEKSEQLIRYREGLGNLILTDYLEFRWYVEGEKRMTARIANVGTDG</sequence>
<name>X0T255_9ZZZZ</name>
<gene>
    <name evidence="1" type="ORF">S01H1_25099</name>
</gene>